<sequence>MSSLPFCRHKQVMLEAYDRQCDEASRIFAEYHKRLCYYINQARDAQKSGVDSSVEMINSFSAKNEKESVYSTVKSSKSADDVIAEAAKLGFDFDGQIPDEVRTVIVNCLKSPPLLLQAITAYTSHLKSLISREIEKIDVRADAEILRLNLL</sequence>
<dbReference type="AlphaFoldDB" id="A0A392MNK1"/>
<dbReference type="InterPro" id="IPR029131">
    <property type="entry name" value="HAUS5"/>
</dbReference>
<proteinExistence type="predicted"/>
<dbReference type="Pfam" id="PF14817">
    <property type="entry name" value="HAUS5"/>
    <property type="match status" value="2"/>
</dbReference>
<gene>
    <name evidence="1" type="ORF">A2U01_0009429</name>
</gene>
<comment type="caution">
    <text evidence="1">The sequence shown here is derived from an EMBL/GenBank/DDBJ whole genome shotgun (WGS) entry which is preliminary data.</text>
</comment>
<dbReference type="InterPro" id="IPR044706">
    <property type="entry name" value="AUG5_plant"/>
</dbReference>
<dbReference type="PANTHER" id="PTHR34968">
    <property type="entry name" value="AUGMIN SUBUNIT 5"/>
    <property type="match status" value="1"/>
</dbReference>
<dbReference type="GO" id="GO:0005876">
    <property type="term" value="C:spindle microtubule"/>
    <property type="evidence" value="ECO:0007669"/>
    <property type="project" value="InterPro"/>
</dbReference>
<reference evidence="1 2" key="1">
    <citation type="journal article" date="2018" name="Front. Plant Sci.">
        <title>Red Clover (Trifolium pratense) and Zigzag Clover (T. medium) - A Picture of Genomic Similarities and Differences.</title>
        <authorList>
            <person name="Dluhosova J."/>
            <person name="Istvanek J."/>
            <person name="Nedelnik J."/>
            <person name="Repkova J."/>
        </authorList>
    </citation>
    <scope>NUCLEOTIDE SEQUENCE [LARGE SCALE GENOMIC DNA]</scope>
    <source>
        <strain evidence="2">cv. 10/8</strain>
        <tissue evidence="1">Leaf</tissue>
    </source>
</reference>
<protein>
    <submittedName>
        <fullName evidence="1">Putative IMP dehydrogenase/GMP reductase</fullName>
    </submittedName>
</protein>
<dbReference type="EMBL" id="LXQA010014341">
    <property type="protein sequence ID" value="MCH88539.1"/>
    <property type="molecule type" value="Genomic_DNA"/>
</dbReference>
<name>A0A392MNK1_9FABA</name>
<accession>A0A392MNK1</accession>
<keyword evidence="2" id="KW-1185">Reference proteome</keyword>
<dbReference type="Proteomes" id="UP000265520">
    <property type="component" value="Unassembled WGS sequence"/>
</dbReference>
<dbReference type="PANTHER" id="PTHR34968:SF1">
    <property type="entry name" value="AUGMIN SUBUNIT 5"/>
    <property type="match status" value="1"/>
</dbReference>
<organism evidence="1 2">
    <name type="scientific">Trifolium medium</name>
    <dbReference type="NCBI Taxonomy" id="97028"/>
    <lineage>
        <taxon>Eukaryota</taxon>
        <taxon>Viridiplantae</taxon>
        <taxon>Streptophyta</taxon>
        <taxon>Embryophyta</taxon>
        <taxon>Tracheophyta</taxon>
        <taxon>Spermatophyta</taxon>
        <taxon>Magnoliopsida</taxon>
        <taxon>eudicotyledons</taxon>
        <taxon>Gunneridae</taxon>
        <taxon>Pentapetalae</taxon>
        <taxon>rosids</taxon>
        <taxon>fabids</taxon>
        <taxon>Fabales</taxon>
        <taxon>Fabaceae</taxon>
        <taxon>Papilionoideae</taxon>
        <taxon>50 kb inversion clade</taxon>
        <taxon>NPAAA clade</taxon>
        <taxon>Hologalegina</taxon>
        <taxon>IRL clade</taxon>
        <taxon>Trifolieae</taxon>
        <taxon>Trifolium</taxon>
    </lineage>
</organism>
<dbReference type="GO" id="GO:0070652">
    <property type="term" value="C:HAUS complex"/>
    <property type="evidence" value="ECO:0007669"/>
    <property type="project" value="InterPro"/>
</dbReference>
<evidence type="ECO:0000313" key="2">
    <source>
        <dbReference type="Proteomes" id="UP000265520"/>
    </source>
</evidence>
<dbReference type="GO" id="GO:0051225">
    <property type="term" value="P:spindle assembly"/>
    <property type="evidence" value="ECO:0007669"/>
    <property type="project" value="InterPro"/>
</dbReference>
<evidence type="ECO:0000313" key="1">
    <source>
        <dbReference type="EMBL" id="MCH88539.1"/>
    </source>
</evidence>